<evidence type="ECO:0000256" key="1">
    <source>
        <dbReference type="SAM" id="SignalP"/>
    </source>
</evidence>
<keyword evidence="1" id="KW-0732">Signal</keyword>
<reference evidence="2 3" key="1">
    <citation type="submission" date="2016-10" db="EMBL/GenBank/DDBJ databases">
        <authorList>
            <person name="de Groot N.N."/>
        </authorList>
    </citation>
    <scope>NUCLEOTIDE SEQUENCE [LARGE SCALE GENOMIC DNA]</scope>
    <source>
        <strain evidence="2 3">DSM 19012</strain>
    </source>
</reference>
<protein>
    <submittedName>
        <fullName evidence="2">DsrE/DsrF-like family protein</fullName>
    </submittedName>
</protein>
<dbReference type="AlphaFoldDB" id="A0A1I2E0L7"/>
<dbReference type="OrthoDB" id="1445762at2"/>
<dbReference type="RefSeq" id="WP_010528926.1">
    <property type="nucleotide sequence ID" value="NZ_AFSL01000105.1"/>
</dbReference>
<dbReference type="SUPFAM" id="SSF75169">
    <property type="entry name" value="DsrEFH-like"/>
    <property type="match status" value="1"/>
</dbReference>
<dbReference type="STRING" id="385682.SAMN05444380_1213"/>
<evidence type="ECO:0000313" key="2">
    <source>
        <dbReference type="EMBL" id="SFE86462.1"/>
    </source>
</evidence>
<feature type="signal peptide" evidence="1">
    <location>
        <begin position="1"/>
        <end position="24"/>
    </location>
</feature>
<organism evidence="2 3">
    <name type="scientific">Thermophagus xiamenensis</name>
    <dbReference type="NCBI Taxonomy" id="385682"/>
    <lineage>
        <taxon>Bacteria</taxon>
        <taxon>Pseudomonadati</taxon>
        <taxon>Bacteroidota</taxon>
        <taxon>Bacteroidia</taxon>
        <taxon>Marinilabiliales</taxon>
        <taxon>Marinilabiliaceae</taxon>
        <taxon>Thermophagus</taxon>
    </lineage>
</organism>
<dbReference type="eggNOG" id="COG1416">
    <property type="taxonomic scope" value="Bacteria"/>
</dbReference>
<accession>A0A1I2E0L7</accession>
<dbReference type="InterPro" id="IPR027396">
    <property type="entry name" value="DsrEFH-like"/>
</dbReference>
<feature type="chain" id="PRO_5010187533" evidence="1">
    <location>
        <begin position="25"/>
        <end position="141"/>
    </location>
</feature>
<sequence>MKNWIIVLSTILSLLLSGTHQLNASNKIHEKDNYLIFSKDIRQIGPILTTAKELMNEDDEKFGEFHVVFCGKTVKDIPNNTDFIKLLEEADALNIKVFACGISLNKFSVDRNSLPEKIKITENGILYGLQHTKNGFITLSI</sequence>
<keyword evidence="3" id="KW-1185">Reference proteome</keyword>
<dbReference type="EMBL" id="FONA01000021">
    <property type="protein sequence ID" value="SFE86462.1"/>
    <property type="molecule type" value="Genomic_DNA"/>
</dbReference>
<dbReference type="Proteomes" id="UP000181976">
    <property type="component" value="Unassembled WGS sequence"/>
</dbReference>
<dbReference type="InParanoid" id="A0A1I2E0L7"/>
<name>A0A1I2E0L7_9BACT</name>
<evidence type="ECO:0000313" key="3">
    <source>
        <dbReference type="Proteomes" id="UP000181976"/>
    </source>
</evidence>
<dbReference type="Gene3D" id="3.40.1260.10">
    <property type="entry name" value="DsrEFH-like"/>
    <property type="match status" value="1"/>
</dbReference>
<proteinExistence type="predicted"/>
<gene>
    <name evidence="2" type="ORF">SAMN05444380_1213</name>
</gene>